<dbReference type="AlphaFoldDB" id="A0AAD9JM29"/>
<evidence type="ECO:0000313" key="3">
    <source>
        <dbReference type="Proteomes" id="UP001208570"/>
    </source>
</evidence>
<proteinExistence type="predicted"/>
<accession>A0AAD9JM29</accession>
<dbReference type="Proteomes" id="UP001208570">
    <property type="component" value="Unassembled WGS sequence"/>
</dbReference>
<dbReference type="InterPro" id="IPR035766">
    <property type="entry name" value="SPRYD7"/>
</dbReference>
<dbReference type="PANTHER" id="PTHR20951:SF2">
    <property type="entry name" value="SPRY DOMAIN-CONTAINING PROTEIN 7"/>
    <property type="match status" value="1"/>
</dbReference>
<evidence type="ECO:0000313" key="2">
    <source>
        <dbReference type="EMBL" id="KAK2155718.1"/>
    </source>
</evidence>
<dbReference type="InterPro" id="IPR043136">
    <property type="entry name" value="B30.2/SPRY_sf"/>
</dbReference>
<dbReference type="Gene3D" id="2.60.120.920">
    <property type="match status" value="1"/>
</dbReference>
<dbReference type="EMBL" id="JAODUP010000233">
    <property type="protein sequence ID" value="KAK2155718.1"/>
    <property type="molecule type" value="Genomic_DNA"/>
</dbReference>
<dbReference type="Pfam" id="PF00622">
    <property type="entry name" value="SPRY"/>
    <property type="match status" value="1"/>
</dbReference>
<organism evidence="2 3">
    <name type="scientific">Paralvinella palmiformis</name>
    <dbReference type="NCBI Taxonomy" id="53620"/>
    <lineage>
        <taxon>Eukaryota</taxon>
        <taxon>Metazoa</taxon>
        <taxon>Spiralia</taxon>
        <taxon>Lophotrochozoa</taxon>
        <taxon>Annelida</taxon>
        <taxon>Polychaeta</taxon>
        <taxon>Sedentaria</taxon>
        <taxon>Canalipalpata</taxon>
        <taxon>Terebellida</taxon>
        <taxon>Terebelliformia</taxon>
        <taxon>Alvinellidae</taxon>
        <taxon>Paralvinella</taxon>
    </lineage>
</organism>
<dbReference type="PANTHER" id="PTHR20951">
    <property type="entry name" value="C13ORF1 PROTEIN-RELATED"/>
    <property type="match status" value="1"/>
</dbReference>
<protein>
    <recommendedName>
        <fullName evidence="1">SPRY domain-containing protein</fullName>
    </recommendedName>
</protein>
<name>A0AAD9JM29_9ANNE</name>
<sequence length="186" mass="20644">MASCLCCLKCRWGQNSLSSGHVRLEDMPKVKLDTSFMGHDVVIVKSGRRICGTGAALSNAPIVQDKAYFEAKLQTTGVWGIGLANRQVNLSEVPLGKDKNSWVMNHNGVFLHDNEERGRLSLTYDHVELNFFINGKAQNIPFTGIKGTVFPVLYVDDGATLDVQFTGFYYPPPEGFEEIMIEKSLL</sequence>
<dbReference type="CDD" id="cd12880">
    <property type="entry name" value="SPRYD7"/>
    <property type="match status" value="1"/>
</dbReference>
<comment type="caution">
    <text evidence="2">The sequence shown here is derived from an EMBL/GenBank/DDBJ whole genome shotgun (WGS) entry which is preliminary data.</text>
</comment>
<feature type="domain" description="SPRY" evidence="1">
    <location>
        <begin position="64"/>
        <end position="169"/>
    </location>
</feature>
<keyword evidence="3" id="KW-1185">Reference proteome</keyword>
<reference evidence="2" key="1">
    <citation type="journal article" date="2023" name="Mol. Biol. Evol.">
        <title>Third-Generation Sequencing Reveals the Adaptive Role of the Epigenome in Three Deep-Sea Polychaetes.</title>
        <authorList>
            <person name="Perez M."/>
            <person name="Aroh O."/>
            <person name="Sun Y."/>
            <person name="Lan Y."/>
            <person name="Juniper S.K."/>
            <person name="Young C.R."/>
            <person name="Angers B."/>
            <person name="Qian P.Y."/>
        </authorList>
    </citation>
    <scope>NUCLEOTIDE SEQUENCE</scope>
    <source>
        <strain evidence="2">P08H-3</strain>
    </source>
</reference>
<dbReference type="SUPFAM" id="SSF49899">
    <property type="entry name" value="Concanavalin A-like lectins/glucanases"/>
    <property type="match status" value="1"/>
</dbReference>
<dbReference type="InterPro" id="IPR013320">
    <property type="entry name" value="ConA-like_dom_sf"/>
</dbReference>
<dbReference type="InterPro" id="IPR003877">
    <property type="entry name" value="SPRY_dom"/>
</dbReference>
<evidence type="ECO:0000259" key="1">
    <source>
        <dbReference type="SMART" id="SM00449"/>
    </source>
</evidence>
<dbReference type="SMART" id="SM00449">
    <property type="entry name" value="SPRY"/>
    <property type="match status" value="1"/>
</dbReference>
<gene>
    <name evidence="2" type="ORF">LSH36_233g08164</name>
</gene>